<dbReference type="AlphaFoldDB" id="A0A6J4Q064"/>
<name>A0A6J4Q064_9BACT</name>
<sequence>MNLNAKIINMMRKTIVSVLLLLCVAFYTNAQVTAIRAGKVIDPETGTVLTNQIILVEGRDIKAIGADVKIPAGATVIDLSKQFVLPGLFDAHTHLCMNMQHKRDANGYYITTLRDSTGLRAIQGVANARSMLEHGFTTVRDIGNAANYADTDLRRAIEQELVPGPTIINAGRIIAPYGGQFQMQADKQDLGNPEYFYADTRDELKKAVRENIHYGALVIKLVVDDQRYIYSVDDIKFVIEEAHLAGLKVAAHAWTEKGARNAVEAGVDSIEHGVRINDETLAIAKSKNIALVPTPFTETDAREGGNSGGLKEIDKKWFADVVRRANKIGVTLVFGPDVIFSTKEYPRGRLSIETIDNWKEAGISPSVILQSLTTNAANLLGVEKTRGSLKAGMRADIIAVNDNPLDKIETLKKVSFVMKNGKVFKQNSLVK</sequence>
<feature type="domain" description="Amidohydrolase-related" evidence="2">
    <location>
        <begin position="83"/>
        <end position="423"/>
    </location>
</feature>
<dbReference type="PANTHER" id="PTHR43135:SF3">
    <property type="entry name" value="ALPHA-D-RIBOSE 1-METHYLPHOSPHONATE 5-TRIPHOSPHATE DIPHOSPHATASE"/>
    <property type="match status" value="1"/>
</dbReference>
<evidence type="ECO:0000313" key="3">
    <source>
        <dbReference type="EMBL" id="CAA9430566.1"/>
    </source>
</evidence>
<dbReference type="GO" id="GO:0016810">
    <property type="term" value="F:hydrolase activity, acting on carbon-nitrogen (but not peptide) bonds"/>
    <property type="evidence" value="ECO:0007669"/>
    <property type="project" value="InterPro"/>
</dbReference>
<reference evidence="3" key="1">
    <citation type="submission" date="2020-02" db="EMBL/GenBank/DDBJ databases">
        <authorList>
            <person name="Meier V. D."/>
        </authorList>
    </citation>
    <scope>NUCLEOTIDE SEQUENCE</scope>
    <source>
        <strain evidence="3">AVDCRST_MAG74</strain>
    </source>
</reference>
<dbReference type="Gene3D" id="2.30.40.10">
    <property type="entry name" value="Urease, subunit C, domain 1"/>
    <property type="match status" value="1"/>
</dbReference>
<dbReference type="EMBL" id="CADCUR010000304">
    <property type="protein sequence ID" value="CAA9430566.1"/>
    <property type="molecule type" value="Genomic_DNA"/>
</dbReference>
<feature type="chain" id="PRO_5026993512" description="Amidohydrolase-related domain-containing protein" evidence="1">
    <location>
        <begin position="31"/>
        <end position="431"/>
    </location>
</feature>
<dbReference type="InterPro" id="IPR032466">
    <property type="entry name" value="Metal_Hydrolase"/>
</dbReference>
<dbReference type="InterPro" id="IPR011059">
    <property type="entry name" value="Metal-dep_hydrolase_composite"/>
</dbReference>
<dbReference type="Gene3D" id="3.20.20.140">
    <property type="entry name" value="Metal-dependent hydrolases"/>
    <property type="match status" value="1"/>
</dbReference>
<dbReference type="InterPro" id="IPR006680">
    <property type="entry name" value="Amidohydro-rel"/>
</dbReference>
<feature type="signal peptide" evidence="1">
    <location>
        <begin position="1"/>
        <end position="30"/>
    </location>
</feature>
<protein>
    <recommendedName>
        <fullName evidence="2">Amidohydrolase-related domain-containing protein</fullName>
    </recommendedName>
</protein>
<keyword evidence="1" id="KW-0732">Signal</keyword>
<dbReference type="Pfam" id="PF01979">
    <property type="entry name" value="Amidohydro_1"/>
    <property type="match status" value="1"/>
</dbReference>
<proteinExistence type="predicted"/>
<evidence type="ECO:0000256" key="1">
    <source>
        <dbReference type="SAM" id="SignalP"/>
    </source>
</evidence>
<dbReference type="PANTHER" id="PTHR43135">
    <property type="entry name" value="ALPHA-D-RIBOSE 1-METHYLPHOSPHONATE 5-TRIPHOSPHATE DIPHOSPHATASE"/>
    <property type="match status" value="1"/>
</dbReference>
<dbReference type="SUPFAM" id="SSF51556">
    <property type="entry name" value="Metallo-dependent hydrolases"/>
    <property type="match status" value="1"/>
</dbReference>
<evidence type="ECO:0000259" key="2">
    <source>
        <dbReference type="Pfam" id="PF01979"/>
    </source>
</evidence>
<gene>
    <name evidence="3" type="ORF">AVDCRST_MAG74-3667</name>
</gene>
<accession>A0A6J4Q064</accession>
<dbReference type="InterPro" id="IPR057744">
    <property type="entry name" value="OTAase-like"/>
</dbReference>
<organism evidence="3">
    <name type="scientific">uncultured Pyrinomonadaceae bacterium</name>
    <dbReference type="NCBI Taxonomy" id="2283094"/>
    <lineage>
        <taxon>Bacteria</taxon>
        <taxon>Pseudomonadati</taxon>
        <taxon>Acidobacteriota</taxon>
        <taxon>Blastocatellia</taxon>
        <taxon>Blastocatellales</taxon>
        <taxon>Pyrinomonadaceae</taxon>
        <taxon>environmental samples</taxon>
    </lineage>
</organism>
<dbReference type="SUPFAM" id="SSF51338">
    <property type="entry name" value="Composite domain of metallo-dependent hydrolases"/>
    <property type="match status" value="2"/>
</dbReference>
<dbReference type="InterPro" id="IPR051781">
    <property type="entry name" value="Metallo-dep_Hydrolase"/>
</dbReference>
<dbReference type="CDD" id="cd01299">
    <property type="entry name" value="Met_dep_hydrolase_A"/>
    <property type="match status" value="1"/>
</dbReference>